<proteinExistence type="predicted"/>
<dbReference type="RefSeq" id="YP_010091706.1">
    <property type="nucleotide sequence ID" value="NC_055726.1"/>
</dbReference>
<accession>A0A1D3RKG1</accession>
<sequence length="81" mass="9109">MVKCTLDWNVPGLDATINYEAESVYGGHANIKTLLYVNDAKDIISIISQGEEVELLKEEAEKLLSWLQVTIPHMTTSKNFK</sequence>
<protein>
    <submittedName>
        <fullName evidence="1">Uncharacterized protein</fullName>
    </submittedName>
</protein>
<organism evidence="1 2">
    <name type="scientific">Cronobacter phage Pet-CM3-4</name>
    <dbReference type="NCBI Taxonomy" id="1892569"/>
    <lineage>
        <taxon>Viruses</taxon>
        <taxon>Duplodnaviria</taxon>
        <taxon>Heunggongvirae</taxon>
        <taxon>Uroviricota</taxon>
        <taxon>Caudoviricetes</taxon>
        <taxon>Pantevenvirales</taxon>
        <taxon>Straboviridae</taxon>
        <taxon>Tevenvirinae</taxon>
        <taxon>Karamvirus</taxon>
        <taxon>Karamvirus petcm34</taxon>
    </lineage>
</organism>
<evidence type="ECO:0000313" key="2">
    <source>
        <dbReference type="Proteomes" id="UP000279601"/>
    </source>
</evidence>
<evidence type="ECO:0000313" key="1">
    <source>
        <dbReference type="EMBL" id="SCN45784.1"/>
    </source>
</evidence>
<dbReference type="GeneID" id="65109238"/>
<dbReference type="KEGG" id="vg:65109238"/>
<dbReference type="Proteomes" id="UP000279601">
    <property type="component" value="Segment"/>
</dbReference>
<name>A0A1D3RKG1_9CAUD</name>
<keyword evidence="2" id="KW-1185">Reference proteome</keyword>
<reference evidence="2" key="1">
    <citation type="submission" date="2016-09" db="EMBL/GenBank/DDBJ databases">
        <authorList>
            <person name="Kajsik M."/>
        </authorList>
    </citation>
    <scope>NUCLEOTIDE SEQUENCE [LARGE SCALE GENOMIC DNA]</scope>
</reference>
<dbReference type="EMBL" id="LT614807">
    <property type="protein sequence ID" value="SCN45784.1"/>
    <property type="molecule type" value="Genomic_DNA"/>
</dbReference>